<evidence type="ECO:0000313" key="7">
    <source>
        <dbReference type="Proteomes" id="UP000001542"/>
    </source>
</evidence>
<keyword evidence="3" id="KW-0648">Protein biosynthesis</keyword>
<sequence length="773" mass="90082">MASRFFVASSSDYDEEEEQQQQKEEEELEEKEENQEEAKENKQKSNVAKFFDDSWKSSEKRVVRSEKQKRWAELEFAINKVLDELTYANFKTSFEEFQSLMKLHSKSQKAIKQHGYPNFFIRGASDIQQQVKDLLPDNKDLRRFAQELEKFVVPFQDKLNEFAEHPENFQDEEEEEDEFQQDDDDDFEDDADADEGPGKWFIKSDDDNEEKNSDDDEDKDDKKEKRKNNNKSEVDYAEMIEQRLMASKNEVITDQTAREELDKDKLSRSKGKVITDTERLSILLHRVEDEKLKNDIQLEICFTIMQGSSEKAIPLTDWRLVLNILPKFRKPEEAEMLTPLFERLSRDFWARSVDPRTTFNPETNQLHQLQAEFNTSLTRFCDLLEADKKYAFVIRLQIIMLENCYHELAPSFEDRIARRARMSAAEVAAEETNQKEGLRARTPRELLRSILLKLSEDEGMFDANTTLSLKVRASLYYAIHLAYNGHPRQAQQLVGVLPDIPPELPFVRILNNRAFAEIGIAAFMTGDYRTAYNSLKGFTKNPVASNAILGQHPRIYAPWLNIDPAALEAYHYISAMMLDIPALTTFNYDDQVLLINGKTHKELQKKVGITACPESILDKIAVAIERCKRGEWQLARETLKYEIERYIPDPRLFERDLKLMSLCSYLLTANQYYDAVEIKTLKKQFDLEYEIDEKTKEKVNSRDVEDCLRMMHQGRSPVVNANIMFQAEFDNDYVKFALNEKETILGEYGRTLSTKGDMLQNDLILLEPTSNAY</sequence>
<evidence type="ECO:0000256" key="4">
    <source>
        <dbReference type="SAM" id="MobiDB-lite"/>
    </source>
</evidence>
<name>A2E9X4_TRIV3</name>
<feature type="compositionally biased region" description="Acidic residues" evidence="4">
    <location>
        <begin position="12"/>
        <end position="35"/>
    </location>
</feature>
<dbReference type="GO" id="GO:0005852">
    <property type="term" value="C:eukaryotic translation initiation factor 3 complex"/>
    <property type="evidence" value="ECO:0000318"/>
    <property type="project" value="GO_Central"/>
</dbReference>
<organism evidence="6 7">
    <name type="scientific">Trichomonas vaginalis (strain ATCC PRA-98 / G3)</name>
    <dbReference type="NCBI Taxonomy" id="412133"/>
    <lineage>
        <taxon>Eukaryota</taxon>
        <taxon>Metamonada</taxon>
        <taxon>Parabasalia</taxon>
        <taxon>Trichomonadida</taxon>
        <taxon>Trichomonadidae</taxon>
        <taxon>Trichomonas</taxon>
    </lineage>
</organism>
<gene>
    <name evidence="6" type="ORF">TVAG_184380</name>
</gene>
<dbReference type="InParanoid" id="A2E9X4"/>
<protein>
    <recommendedName>
        <fullName evidence="5">Eukaryotic translation initiation factor 3 subunit C N-terminal domain-containing protein</fullName>
    </recommendedName>
</protein>
<evidence type="ECO:0000256" key="3">
    <source>
        <dbReference type="ARBA" id="ARBA00022917"/>
    </source>
</evidence>
<dbReference type="InterPro" id="IPR008905">
    <property type="entry name" value="EIF3C_N_dom"/>
</dbReference>
<feature type="domain" description="Eukaryotic translation initiation factor 3 subunit C N-terminal" evidence="5">
    <location>
        <begin position="56"/>
        <end position="305"/>
    </location>
</feature>
<dbReference type="Pfam" id="PF05470">
    <property type="entry name" value="eIF-3c_N"/>
    <property type="match status" value="1"/>
</dbReference>
<reference evidence="6" key="1">
    <citation type="submission" date="2006-10" db="EMBL/GenBank/DDBJ databases">
        <authorList>
            <person name="Amadeo P."/>
            <person name="Zhao Q."/>
            <person name="Wortman J."/>
            <person name="Fraser-Liggett C."/>
            <person name="Carlton J."/>
        </authorList>
    </citation>
    <scope>NUCLEOTIDE SEQUENCE</scope>
    <source>
        <strain evidence="6">G3</strain>
    </source>
</reference>
<feature type="compositionally biased region" description="Acidic residues" evidence="4">
    <location>
        <begin position="206"/>
        <end position="219"/>
    </location>
</feature>
<feature type="region of interest" description="Disordered" evidence="4">
    <location>
        <begin position="167"/>
        <end position="236"/>
    </location>
</feature>
<dbReference type="GO" id="GO:0006413">
    <property type="term" value="P:translational initiation"/>
    <property type="evidence" value="ECO:0000318"/>
    <property type="project" value="GO_Central"/>
</dbReference>
<proteinExistence type="predicted"/>
<feature type="compositionally biased region" description="Acidic residues" evidence="4">
    <location>
        <begin position="169"/>
        <end position="195"/>
    </location>
</feature>
<dbReference type="AlphaFoldDB" id="A2E9X4"/>
<dbReference type="STRING" id="5722.A2E9X4"/>
<evidence type="ECO:0000256" key="2">
    <source>
        <dbReference type="ARBA" id="ARBA00022540"/>
    </source>
</evidence>
<dbReference type="PANTHER" id="PTHR13937">
    <property type="entry name" value="EUKARYOTIC TRANSLATION INITATION FACTOR 3, SUBUNIT 8 EIF3S8 -RELATED"/>
    <property type="match status" value="1"/>
</dbReference>
<reference evidence="6" key="2">
    <citation type="journal article" date="2007" name="Science">
        <title>Draft genome sequence of the sexually transmitted pathogen Trichomonas vaginalis.</title>
        <authorList>
            <person name="Carlton J.M."/>
            <person name="Hirt R.P."/>
            <person name="Silva J.C."/>
            <person name="Delcher A.L."/>
            <person name="Schatz M."/>
            <person name="Zhao Q."/>
            <person name="Wortman J.R."/>
            <person name="Bidwell S.L."/>
            <person name="Alsmark U.C.M."/>
            <person name="Besteiro S."/>
            <person name="Sicheritz-Ponten T."/>
            <person name="Noel C.J."/>
            <person name="Dacks J.B."/>
            <person name="Foster P.G."/>
            <person name="Simillion C."/>
            <person name="Van de Peer Y."/>
            <person name="Miranda-Saavedra D."/>
            <person name="Barton G.J."/>
            <person name="Westrop G.D."/>
            <person name="Mueller S."/>
            <person name="Dessi D."/>
            <person name="Fiori P.L."/>
            <person name="Ren Q."/>
            <person name="Paulsen I."/>
            <person name="Zhang H."/>
            <person name="Bastida-Corcuera F.D."/>
            <person name="Simoes-Barbosa A."/>
            <person name="Brown M.T."/>
            <person name="Hayes R.D."/>
            <person name="Mukherjee M."/>
            <person name="Okumura C.Y."/>
            <person name="Schneider R."/>
            <person name="Smith A.J."/>
            <person name="Vanacova S."/>
            <person name="Villalvazo M."/>
            <person name="Haas B.J."/>
            <person name="Pertea M."/>
            <person name="Feldblyum T.V."/>
            <person name="Utterback T.R."/>
            <person name="Shu C.L."/>
            <person name="Osoegawa K."/>
            <person name="de Jong P.J."/>
            <person name="Hrdy I."/>
            <person name="Horvathova L."/>
            <person name="Zubacova Z."/>
            <person name="Dolezal P."/>
            <person name="Malik S.B."/>
            <person name="Logsdon J.M. Jr."/>
            <person name="Henze K."/>
            <person name="Gupta A."/>
            <person name="Wang C.C."/>
            <person name="Dunne R.L."/>
            <person name="Upcroft J.A."/>
            <person name="Upcroft P."/>
            <person name="White O."/>
            <person name="Salzberg S.L."/>
            <person name="Tang P."/>
            <person name="Chiu C.-H."/>
            <person name="Lee Y.-S."/>
            <person name="Embley T.M."/>
            <person name="Coombs G.H."/>
            <person name="Mottram J.C."/>
            <person name="Tachezy J."/>
            <person name="Fraser-Liggett C.M."/>
            <person name="Johnson P.J."/>
        </authorList>
    </citation>
    <scope>NUCLEOTIDE SEQUENCE [LARGE SCALE GENOMIC DNA]</scope>
    <source>
        <strain evidence="6">G3</strain>
    </source>
</reference>
<dbReference type="VEuPathDB" id="TrichDB:TVAGG3_0221140"/>
<dbReference type="InterPro" id="IPR027516">
    <property type="entry name" value="EIF3C"/>
</dbReference>
<dbReference type="GO" id="GO:0003723">
    <property type="term" value="F:RNA binding"/>
    <property type="evidence" value="ECO:0007669"/>
    <property type="project" value="InterPro"/>
</dbReference>
<evidence type="ECO:0000313" key="6">
    <source>
        <dbReference type="EMBL" id="EAY10536.1"/>
    </source>
</evidence>
<dbReference type="OrthoDB" id="29647at2759"/>
<evidence type="ECO:0000256" key="1">
    <source>
        <dbReference type="ARBA" id="ARBA00022490"/>
    </source>
</evidence>
<keyword evidence="1" id="KW-0963">Cytoplasm</keyword>
<feature type="region of interest" description="Disordered" evidence="4">
    <location>
        <begin position="1"/>
        <end position="45"/>
    </location>
</feature>
<accession>A2E9X4</accession>
<dbReference type="GO" id="GO:0031369">
    <property type="term" value="F:translation initiation factor binding"/>
    <property type="evidence" value="ECO:0000318"/>
    <property type="project" value="GO_Central"/>
</dbReference>
<dbReference type="Proteomes" id="UP000001542">
    <property type="component" value="Unassembled WGS sequence"/>
</dbReference>
<dbReference type="EMBL" id="DS113336">
    <property type="protein sequence ID" value="EAY10536.1"/>
    <property type="molecule type" value="Genomic_DNA"/>
</dbReference>
<dbReference type="GO" id="GO:0003743">
    <property type="term" value="F:translation initiation factor activity"/>
    <property type="evidence" value="ECO:0007669"/>
    <property type="project" value="UniProtKB-KW"/>
</dbReference>
<dbReference type="KEGG" id="tva:4768471"/>
<dbReference type="PANTHER" id="PTHR13937:SF0">
    <property type="entry name" value="EUKARYOTIC TRANSLATION INITIATION FACTOR 3 SUBUNIT C-RELATED"/>
    <property type="match status" value="1"/>
</dbReference>
<dbReference type="eggNOG" id="KOG1076">
    <property type="taxonomic scope" value="Eukaryota"/>
</dbReference>
<keyword evidence="2" id="KW-0396">Initiation factor</keyword>
<dbReference type="VEuPathDB" id="TrichDB:TVAG_184380"/>
<evidence type="ECO:0000259" key="5">
    <source>
        <dbReference type="Pfam" id="PF05470"/>
    </source>
</evidence>
<dbReference type="RefSeq" id="XP_001322759.1">
    <property type="nucleotide sequence ID" value="XM_001322724.1"/>
</dbReference>
<keyword evidence="7" id="KW-1185">Reference proteome</keyword>